<keyword evidence="5" id="KW-1185">Reference proteome</keyword>
<organism evidence="4 5">
    <name type="scientific">Crossiella cryophila</name>
    <dbReference type="NCBI Taxonomy" id="43355"/>
    <lineage>
        <taxon>Bacteria</taxon>
        <taxon>Bacillati</taxon>
        <taxon>Actinomycetota</taxon>
        <taxon>Actinomycetes</taxon>
        <taxon>Pseudonocardiales</taxon>
        <taxon>Pseudonocardiaceae</taxon>
        <taxon>Crossiella</taxon>
    </lineage>
</organism>
<keyword evidence="1 2" id="KW-0732">Signal</keyword>
<dbReference type="AlphaFoldDB" id="A0A7W7CDT2"/>
<evidence type="ECO:0000259" key="3">
    <source>
        <dbReference type="Pfam" id="PF00089"/>
    </source>
</evidence>
<protein>
    <submittedName>
        <fullName evidence="4">V8-like Glu-specific endopeptidase</fullName>
    </submittedName>
</protein>
<dbReference type="Pfam" id="PF00089">
    <property type="entry name" value="Trypsin"/>
    <property type="match status" value="1"/>
</dbReference>
<dbReference type="PANTHER" id="PTHR15462">
    <property type="entry name" value="SERINE PROTEASE"/>
    <property type="match status" value="1"/>
</dbReference>
<evidence type="ECO:0000313" key="5">
    <source>
        <dbReference type="Proteomes" id="UP000533598"/>
    </source>
</evidence>
<dbReference type="InterPro" id="IPR018114">
    <property type="entry name" value="TRYPSIN_HIS"/>
</dbReference>
<dbReference type="InterPro" id="IPR009003">
    <property type="entry name" value="Peptidase_S1_PA"/>
</dbReference>
<dbReference type="Proteomes" id="UP000533598">
    <property type="component" value="Unassembled WGS sequence"/>
</dbReference>
<dbReference type="RefSeq" id="WP_185003934.1">
    <property type="nucleotide sequence ID" value="NZ_JACHMH010000001.1"/>
</dbReference>
<dbReference type="InterPro" id="IPR001254">
    <property type="entry name" value="Trypsin_dom"/>
</dbReference>
<dbReference type="PANTHER" id="PTHR15462:SF8">
    <property type="entry name" value="SERINE PROTEASE"/>
    <property type="match status" value="1"/>
</dbReference>
<feature type="domain" description="Peptidase S1" evidence="3">
    <location>
        <begin position="82"/>
        <end position="194"/>
    </location>
</feature>
<sequence>MSTMISLLLAATTALAPAAAPVADPVKLVQFTPADQAAALAHWTPERMRAVGQESADRAERVAKPWAGQVPRGVGRLFVTERPGPETWCTATAVARDVVLTAAHCVWPGFTRWEEPIEARNVVFAPGYDQGRTPLGMFAAKAFLIQETYPRESNPDVAMVVLAPRDGQHVGDLAGTQRLSFTPPGSAQTTILGYPGSKAGLGERLFRCEVTAKPAGRWNTPCDMAGGSSGGPWFTGFDQRTGLGTIYSVTSKGAMEVDESTGEVYTKELEGTRLSAADRVLLTRAERV</sequence>
<dbReference type="PROSITE" id="PS00134">
    <property type="entry name" value="TRYPSIN_HIS"/>
    <property type="match status" value="1"/>
</dbReference>
<reference evidence="4 5" key="1">
    <citation type="submission" date="2020-08" db="EMBL/GenBank/DDBJ databases">
        <title>Sequencing the genomes of 1000 actinobacteria strains.</title>
        <authorList>
            <person name="Klenk H.-P."/>
        </authorList>
    </citation>
    <scope>NUCLEOTIDE SEQUENCE [LARGE SCALE GENOMIC DNA]</scope>
    <source>
        <strain evidence="4 5">DSM 44230</strain>
    </source>
</reference>
<dbReference type="Gene3D" id="2.40.10.10">
    <property type="entry name" value="Trypsin-like serine proteases"/>
    <property type="match status" value="2"/>
</dbReference>
<evidence type="ECO:0000313" key="4">
    <source>
        <dbReference type="EMBL" id="MBB4678061.1"/>
    </source>
</evidence>
<dbReference type="InterPro" id="IPR043504">
    <property type="entry name" value="Peptidase_S1_PA_chymotrypsin"/>
</dbReference>
<feature type="signal peptide" evidence="2">
    <location>
        <begin position="1"/>
        <end position="16"/>
    </location>
</feature>
<dbReference type="EMBL" id="JACHMH010000001">
    <property type="protein sequence ID" value="MBB4678061.1"/>
    <property type="molecule type" value="Genomic_DNA"/>
</dbReference>
<evidence type="ECO:0000256" key="2">
    <source>
        <dbReference type="SAM" id="SignalP"/>
    </source>
</evidence>
<dbReference type="InterPro" id="IPR050966">
    <property type="entry name" value="Glutamyl_endopeptidase"/>
</dbReference>
<feature type="chain" id="PRO_5039402157" evidence="2">
    <location>
        <begin position="17"/>
        <end position="288"/>
    </location>
</feature>
<dbReference type="GO" id="GO:0006508">
    <property type="term" value="P:proteolysis"/>
    <property type="evidence" value="ECO:0007669"/>
    <property type="project" value="InterPro"/>
</dbReference>
<comment type="caution">
    <text evidence="4">The sequence shown here is derived from an EMBL/GenBank/DDBJ whole genome shotgun (WGS) entry which is preliminary data.</text>
</comment>
<dbReference type="GO" id="GO:0004252">
    <property type="term" value="F:serine-type endopeptidase activity"/>
    <property type="evidence" value="ECO:0007669"/>
    <property type="project" value="InterPro"/>
</dbReference>
<accession>A0A7W7CDT2</accession>
<proteinExistence type="predicted"/>
<gene>
    <name evidence="4" type="ORF">HNR67_004179</name>
</gene>
<evidence type="ECO:0000256" key="1">
    <source>
        <dbReference type="ARBA" id="ARBA00022729"/>
    </source>
</evidence>
<name>A0A7W7CDT2_9PSEU</name>
<dbReference type="SUPFAM" id="SSF50494">
    <property type="entry name" value="Trypsin-like serine proteases"/>
    <property type="match status" value="1"/>
</dbReference>